<dbReference type="GO" id="GO:0003677">
    <property type="term" value="F:DNA binding"/>
    <property type="evidence" value="ECO:0007669"/>
    <property type="project" value="InterPro"/>
</dbReference>
<dbReference type="EMBL" id="DS985250">
    <property type="protein sequence ID" value="EDV22203.1"/>
    <property type="molecule type" value="Genomic_DNA"/>
</dbReference>
<keyword evidence="3" id="KW-1185">Reference proteome</keyword>
<dbReference type="SUPFAM" id="SSF141255">
    <property type="entry name" value="YccV-like"/>
    <property type="match status" value="1"/>
</dbReference>
<protein>
    <recommendedName>
        <fullName evidence="1">Hemimethylated DNA-binding domain-containing protein</fullName>
    </recommendedName>
</protein>
<dbReference type="Pfam" id="PF08755">
    <property type="entry name" value="YccV-like"/>
    <property type="match status" value="1"/>
</dbReference>
<dbReference type="SUPFAM" id="SSF81383">
    <property type="entry name" value="F-box domain"/>
    <property type="match status" value="1"/>
</dbReference>
<evidence type="ECO:0000313" key="3">
    <source>
        <dbReference type="Proteomes" id="UP000009022"/>
    </source>
</evidence>
<dbReference type="Pfam" id="PF13369">
    <property type="entry name" value="Transglut_core2"/>
    <property type="match status" value="1"/>
</dbReference>
<name>B3S548_TRIAD</name>
<proteinExistence type="predicted"/>
<feature type="domain" description="Hemimethylated DNA-binding" evidence="1">
    <location>
        <begin position="418"/>
        <end position="515"/>
    </location>
</feature>
<dbReference type="AlphaFoldDB" id="B3S548"/>
<organism evidence="2 3">
    <name type="scientific">Trichoplax adhaerens</name>
    <name type="common">Trichoplax reptans</name>
    <dbReference type="NCBI Taxonomy" id="10228"/>
    <lineage>
        <taxon>Eukaryota</taxon>
        <taxon>Metazoa</taxon>
        <taxon>Placozoa</taxon>
        <taxon>Uniplacotomia</taxon>
        <taxon>Trichoplacea</taxon>
        <taxon>Trichoplacidae</taxon>
        <taxon>Trichoplax</taxon>
    </lineage>
</organism>
<reference evidence="2 3" key="1">
    <citation type="journal article" date="2008" name="Nature">
        <title>The Trichoplax genome and the nature of placozoans.</title>
        <authorList>
            <person name="Srivastava M."/>
            <person name="Begovic E."/>
            <person name="Chapman J."/>
            <person name="Putnam N.H."/>
            <person name="Hellsten U."/>
            <person name="Kawashima T."/>
            <person name="Kuo A."/>
            <person name="Mitros T."/>
            <person name="Salamov A."/>
            <person name="Carpenter M.L."/>
            <person name="Signorovitch A.Y."/>
            <person name="Moreno M.A."/>
            <person name="Kamm K."/>
            <person name="Grimwood J."/>
            <person name="Schmutz J."/>
            <person name="Shapiro H."/>
            <person name="Grigoriev I.V."/>
            <person name="Buss L.W."/>
            <person name="Schierwater B."/>
            <person name="Dellaporta S.L."/>
            <person name="Rokhsar D.S."/>
        </authorList>
    </citation>
    <scope>NUCLEOTIDE SEQUENCE [LARGE SCALE GENOMIC DNA]</scope>
    <source>
        <strain evidence="2 3">Grell-BS-1999</strain>
    </source>
</reference>
<dbReference type="InterPro" id="IPR032698">
    <property type="entry name" value="SirB1_N"/>
</dbReference>
<sequence>MNECHPNLLTLANELLEVILADDSLDHRHLLAVRSTSRRLYSICMSSKLWKRKALTRWSHWHNASDDQCDWYEIYKKRHQLEELLRKEINLIAYKCHDEQIITNDRYDGIDRIVTGADSTVIVPSAIECLEEFLDANKWNKLTMRYYARLVVKYLSHCRLQDEIQAFLALPDWKQSPELVTDHTEAERILLTINKVLFTELNYHCNCDNYYDEKNVSIDKVLESGYGIPLTMCAIYLAIAARLGVHLEFVSFLSHFMLRWPCNSSSTNETERFKYIDVLENGKLKTREECLQMISFRLHRTLEHVSTKELLCVAIGNWVNELHRSIPYRDSLLQLVHALNLDLILNPNDQSIRFMYLYLLARVKAYDIKIIRDTFEKGNHGFFQMTPQHQRYLKTLVKKKYEKDNTMEIIKLRSEYPQVKFKIGDILLHKRYNFQCIVCGWDSVCDKGEAWILQNGINQLSQGKNQPFYNVLGADSSERYVAQENLETTDRTELIQHPELGRYFNSFSSKIYEPNEQMHKRYPEDCSEVGL</sequence>
<dbReference type="InterPro" id="IPR036047">
    <property type="entry name" value="F-box-like_dom_sf"/>
</dbReference>
<dbReference type="OMA" id="CEDETYL"/>
<dbReference type="GeneID" id="6756571"/>
<dbReference type="PANTHER" id="PTHR31350:SF21">
    <property type="entry name" value="F-BOX ONLY PROTEIN 21"/>
    <property type="match status" value="1"/>
</dbReference>
<dbReference type="SMART" id="SM00992">
    <property type="entry name" value="YccV-like"/>
    <property type="match status" value="1"/>
</dbReference>
<dbReference type="HOGENOM" id="CLU_021098_1_0_1"/>
<dbReference type="PANTHER" id="PTHR31350">
    <property type="entry name" value="SI:DKEY-261L7.2"/>
    <property type="match status" value="1"/>
</dbReference>
<dbReference type="Proteomes" id="UP000009022">
    <property type="component" value="Unassembled WGS sequence"/>
</dbReference>
<evidence type="ECO:0000259" key="1">
    <source>
        <dbReference type="SMART" id="SM00992"/>
    </source>
</evidence>
<evidence type="ECO:0000313" key="2">
    <source>
        <dbReference type="EMBL" id="EDV22203.1"/>
    </source>
</evidence>
<dbReference type="CTD" id="6756571"/>
<dbReference type="InterPro" id="IPR036623">
    <property type="entry name" value="Hemimethylated_DNA-bd_sf"/>
</dbReference>
<dbReference type="InterPro" id="IPR011722">
    <property type="entry name" value="Hemimethylated_DNA-bd_dom"/>
</dbReference>
<dbReference type="eggNOG" id="ENOG502QS7Z">
    <property type="taxonomic scope" value="Eukaryota"/>
</dbReference>
<dbReference type="STRING" id="10228.B3S548"/>
<dbReference type="PhylomeDB" id="B3S548"/>
<dbReference type="Gene3D" id="2.30.30.390">
    <property type="entry name" value="Hemimethylated DNA-binding domain"/>
    <property type="match status" value="1"/>
</dbReference>
<dbReference type="NCBIfam" id="TIGR02097">
    <property type="entry name" value="yccV"/>
    <property type="match status" value="1"/>
</dbReference>
<dbReference type="InParanoid" id="B3S548"/>
<accession>B3S548</accession>
<dbReference type="OrthoDB" id="28868at2759"/>
<dbReference type="RefSeq" id="XP_002115358.1">
    <property type="nucleotide sequence ID" value="XM_002115322.1"/>
</dbReference>
<dbReference type="KEGG" id="tad:TRIADDRAFT_59194"/>
<gene>
    <name evidence="2" type="ORF">TRIADDRAFT_59194</name>
</gene>
<dbReference type="Gene3D" id="1.20.1280.50">
    <property type="match status" value="1"/>
</dbReference>